<reference evidence="1 2" key="1">
    <citation type="journal article" date="2017" name="Genome Biol.">
        <title>New reference genome sequences of hot pepper reveal the massive evolution of plant disease-resistance genes by retroduplication.</title>
        <authorList>
            <person name="Kim S."/>
            <person name="Park J."/>
            <person name="Yeom S.I."/>
            <person name="Kim Y.M."/>
            <person name="Seo E."/>
            <person name="Kim K.T."/>
            <person name="Kim M.S."/>
            <person name="Lee J.M."/>
            <person name="Cheong K."/>
            <person name="Shin H.S."/>
            <person name="Kim S.B."/>
            <person name="Han K."/>
            <person name="Lee J."/>
            <person name="Park M."/>
            <person name="Lee H.A."/>
            <person name="Lee H.Y."/>
            <person name="Lee Y."/>
            <person name="Oh S."/>
            <person name="Lee J.H."/>
            <person name="Choi E."/>
            <person name="Choi E."/>
            <person name="Lee S.E."/>
            <person name="Jeon J."/>
            <person name="Kim H."/>
            <person name="Choi G."/>
            <person name="Song H."/>
            <person name="Lee J."/>
            <person name="Lee S.C."/>
            <person name="Kwon J.K."/>
            <person name="Lee H.Y."/>
            <person name="Koo N."/>
            <person name="Hong Y."/>
            <person name="Kim R.W."/>
            <person name="Kang W.H."/>
            <person name="Huh J.H."/>
            <person name="Kang B.C."/>
            <person name="Yang T.J."/>
            <person name="Lee Y.H."/>
            <person name="Bennetzen J.L."/>
            <person name="Choi D."/>
        </authorList>
    </citation>
    <scope>NUCLEOTIDE SEQUENCE [LARGE SCALE GENOMIC DNA]</scope>
    <source>
        <strain evidence="2">cv. PBC81</strain>
    </source>
</reference>
<name>A0A2G2WXV8_CAPBA</name>
<proteinExistence type="predicted"/>
<reference evidence="2" key="2">
    <citation type="journal article" date="2017" name="J. Anim. Genet.">
        <title>Multiple reference genome sequences of hot pepper reveal the massive evolution of plant disease resistance genes by retroduplication.</title>
        <authorList>
            <person name="Kim S."/>
            <person name="Park J."/>
            <person name="Yeom S.-I."/>
            <person name="Kim Y.-M."/>
            <person name="Seo E."/>
            <person name="Kim K.-T."/>
            <person name="Kim M.-S."/>
            <person name="Lee J.M."/>
            <person name="Cheong K."/>
            <person name="Shin H.-S."/>
            <person name="Kim S.-B."/>
            <person name="Han K."/>
            <person name="Lee J."/>
            <person name="Park M."/>
            <person name="Lee H.-A."/>
            <person name="Lee H.-Y."/>
            <person name="Lee Y."/>
            <person name="Oh S."/>
            <person name="Lee J.H."/>
            <person name="Choi E."/>
            <person name="Choi E."/>
            <person name="Lee S.E."/>
            <person name="Jeon J."/>
            <person name="Kim H."/>
            <person name="Choi G."/>
            <person name="Song H."/>
            <person name="Lee J."/>
            <person name="Lee S.-C."/>
            <person name="Kwon J.-K."/>
            <person name="Lee H.-Y."/>
            <person name="Koo N."/>
            <person name="Hong Y."/>
            <person name="Kim R.W."/>
            <person name="Kang W.-H."/>
            <person name="Huh J.H."/>
            <person name="Kang B.-C."/>
            <person name="Yang T.-J."/>
            <person name="Lee Y.-H."/>
            <person name="Bennetzen J.L."/>
            <person name="Choi D."/>
        </authorList>
    </citation>
    <scope>NUCLEOTIDE SEQUENCE [LARGE SCALE GENOMIC DNA]</scope>
    <source>
        <strain evidence="2">cv. PBC81</strain>
    </source>
</reference>
<sequence>MGCKVGILHEFDADRNKSVIEVEKSSGLEPSYTMSRKLMRTTIQIVEEKWLMWILTSETKSTYEILSQQQLIWRVFADDDIEDEFEREKQDALNEEVSVMRIGSWEIILF</sequence>
<dbReference type="STRING" id="33114.A0A2G2WXV8"/>
<comment type="caution">
    <text evidence="1">The sequence shown here is derived from an EMBL/GenBank/DDBJ whole genome shotgun (WGS) entry which is preliminary data.</text>
</comment>
<evidence type="ECO:0000313" key="1">
    <source>
        <dbReference type="EMBL" id="PHT50096.1"/>
    </source>
</evidence>
<dbReference type="AlphaFoldDB" id="A0A2G2WXV8"/>
<organism evidence="1 2">
    <name type="scientific">Capsicum baccatum</name>
    <name type="common">Peruvian pepper</name>
    <dbReference type="NCBI Taxonomy" id="33114"/>
    <lineage>
        <taxon>Eukaryota</taxon>
        <taxon>Viridiplantae</taxon>
        <taxon>Streptophyta</taxon>
        <taxon>Embryophyta</taxon>
        <taxon>Tracheophyta</taxon>
        <taxon>Spermatophyta</taxon>
        <taxon>Magnoliopsida</taxon>
        <taxon>eudicotyledons</taxon>
        <taxon>Gunneridae</taxon>
        <taxon>Pentapetalae</taxon>
        <taxon>asterids</taxon>
        <taxon>lamiids</taxon>
        <taxon>Solanales</taxon>
        <taxon>Solanaceae</taxon>
        <taxon>Solanoideae</taxon>
        <taxon>Capsiceae</taxon>
        <taxon>Capsicum</taxon>
    </lineage>
</organism>
<dbReference type="Proteomes" id="UP000224567">
    <property type="component" value="Unassembled WGS sequence"/>
</dbReference>
<protein>
    <submittedName>
        <fullName evidence="1">Uncharacterized protein</fullName>
    </submittedName>
</protein>
<dbReference type="EMBL" id="MLFT02000004">
    <property type="protein sequence ID" value="PHT50096.1"/>
    <property type="molecule type" value="Genomic_DNA"/>
</dbReference>
<gene>
    <name evidence="1" type="ORF">CQW23_09843</name>
</gene>
<dbReference type="OrthoDB" id="277439at2759"/>
<keyword evidence="2" id="KW-1185">Reference proteome</keyword>
<evidence type="ECO:0000313" key="2">
    <source>
        <dbReference type="Proteomes" id="UP000224567"/>
    </source>
</evidence>
<dbReference type="Pfam" id="PF04615">
    <property type="entry name" value="Utp14"/>
    <property type="match status" value="1"/>
</dbReference>
<accession>A0A2G2WXV8</accession>